<feature type="signal peptide" evidence="2">
    <location>
        <begin position="1"/>
        <end position="22"/>
    </location>
</feature>
<dbReference type="PROSITE" id="PS51257">
    <property type="entry name" value="PROKAR_LIPOPROTEIN"/>
    <property type="match status" value="1"/>
</dbReference>
<sequence>MGVGGRRSVTIALVALSSAALAGCGAGAPLLHPARALPLGEIRAAGGLSGQIAVGSAAEDLRDAREQSASRAQPQGDPGTNPSYAKGALVAAAMGPGLAPYFSGRVGIGGGGEGGITYTGRSARLDLRKAFDDGAWSYSVGAGVTVPFYGRHQGGTLSNVNLDNLRGYGADIPLLVGWESSGGIYKIWAGPRAGWEHVSIENLTSERKDGPPNTSGKALSADRFYAGAVLGLAVGFRHVHVALELSGAYNHINGQYNDNNVTVTGVALTPSSALWWTF</sequence>
<dbReference type="Proteomes" id="UP001370348">
    <property type="component" value="Chromosome"/>
</dbReference>
<name>A0ABZ2M8L6_9BACT</name>
<reference evidence="3 4" key="1">
    <citation type="submission" date="2021-12" db="EMBL/GenBank/DDBJ databases">
        <title>Discovery of the Pendulisporaceae a myxobacterial family with distinct sporulation behavior and unique specialized metabolism.</title>
        <authorList>
            <person name="Garcia R."/>
            <person name="Popoff A."/>
            <person name="Bader C.D."/>
            <person name="Loehr J."/>
            <person name="Walesch S."/>
            <person name="Walt C."/>
            <person name="Boldt J."/>
            <person name="Bunk B."/>
            <person name="Haeckl F.J.F.P.J."/>
            <person name="Gunesch A.P."/>
            <person name="Birkelbach J."/>
            <person name="Nuebel U."/>
            <person name="Pietschmann T."/>
            <person name="Bach T."/>
            <person name="Mueller R."/>
        </authorList>
    </citation>
    <scope>NUCLEOTIDE SEQUENCE [LARGE SCALE GENOMIC DNA]</scope>
    <source>
        <strain evidence="3 4">MSr11954</strain>
    </source>
</reference>
<proteinExistence type="predicted"/>
<feature type="compositionally biased region" description="Polar residues" evidence="1">
    <location>
        <begin position="69"/>
        <end position="83"/>
    </location>
</feature>
<evidence type="ECO:0000256" key="1">
    <source>
        <dbReference type="SAM" id="MobiDB-lite"/>
    </source>
</evidence>
<dbReference type="RefSeq" id="WP_394829975.1">
    <property type="nucleotide sequence ID" value="NZ_CP089984.1"/>
</dbReference>
<evidence type="ECO:0000313" key="4">
    <source>
        <dbReference type="Proteomes" id="UP001370348"/>
    </source>
</evidence>
<evidence type="ECO:0000313" key="3">
    <source>
        <dbReference type="EMBL" id="WXB18840.1"/>
    </source>
</evidence>
<evidence type="ECO:0008006" key="5">
    <source>
        <dbReference type="Google" id="ProtNLM"/>
    </source>
</evidence>
<keyword evidence="2" id="KW-0732">Signal</keyword>
<feature type="region of interest" description="Disordered" evidence="1">
    <location>
        <begin position="63"/>
        <end position="83"/>
    </location>
</feature>
<protein>
    <recommendedName>
        <fullName evidence="5">Outer membrane protein beta-barrel domain-containing protein</fullName>
    </recommendedName>
</protein>
<feature type="chain" id="PRO_5047511285" description="Outer membrane protein beta-barrel domain-containing protein" evidence="2">
    <location>
        <begin position="23"/>
        <end position="278"/>
    </location>
</feature>
<gene>
    <name evidence="3" type="ORF">LZC94_16575</name>
</gene>
<keyword evidence="4" id="KW-1185">Reference proteome</keyword>
<organism evidence="3 4">
    <name type="scientific">Pendulispora albinea</name>
    <dbReference type="NCBI Taxonomy" id="2741071"/>
    <lineage>
        <taxon>Bacteria</taxon>
        <taxon>Pseudomonadati</taxon>
        <taxon>Myxococcota</taxon>
        <taxon>Myxococcia</taxon>
        <taxon>Myxococcales</taxon>
        <taxon>Sorangiineae</taxon>
        <taxon>Pendulisporaceae</taxon>
        <taxon>Pendulispora</taxon>
    </lineage>
</organism>
<accession>A0ABZ2M8L6</accession>
<dbReference type="EMBL" id="CP089984">
    <property type="protein sequence ID" value="WXB18840.1"/>
    <property type="molecule type" value="Genomic_DNA"/>
</dbReference>
<evidence type="ECO:0000256" key="2">
    <source>
        <dbReference type="SAM" id="SignalP"/>
    </source>
</evidence>